<gene>
    <name evidence="3" type="ORF">Pla111_29050</name>
</gene>
<name>A0A5C5VV44_9BACT</name>
<sequence>MGELVDEIRKVKQRIEKYGVKGINEQDTKATLIQPILRTLGWDVEDLEDVQREYKPRKQDKPVDYALMLLRTPCLFVEAKALGQNLDDRKWASQFMGYAGVAGVRWVALTDGNEYRLYNTHAAVPVEEKLFRSVKITDSIEDAAATLCLLSRDRMQGNEIDSLWNAFFIDKQVRSAIDELLLDGGDAALMRILSKRLPNLANKDIRASLRRAEVTVSFPVAPTDSPDSPLKRKPPAKARRKPSRQTPKRPRSASGQLIDMGVQKRQQLSVLMEHGYVAAGQELLARYRGADISATITKAGKVKFDGAEYESLSAAGAAAKSVYGGGGHLATDGWTFWQTAVDGGSVVPMKAIRSNYLSKK</sequence>
<dbReference type="RefSeq" id="WP_146575119.1">
    <property type="nucleotide sequence ID" value="NZ_SJPH01000008.1"/>
</dbReference>
<feature type="region of interest" description="Disordered" evidence="1">
    <location>
        <begin position="220"/>
        <end position="259"/>
    </location>
</feature>
<dbReference type="OrthoDB" id="570928at2"/>
<evidence type="ECO:0000259" key="2">
    <source>
        <dbReference type="Pfam" id="PF18755"/>
    </source>
</evidence>
<evidence type="ECO:0000313" key="4">
    <source>
        <dbReference type="Proteomes" id="UP000318995"/>
    </source>
</evidence>
<comment type="caution">
    <text evidence="3">The sequence shown here is derived from an EMBL/GenBank/DDBJ whole genome shotgun (WGS) entry which is preliminary data.</text>
</comment>
<accession>A0A5C5VV44</accession>
<dbReference type="Gene3D" id="3.90.1570.30">
    <property type="match status" value="1"/>
</dbReference>
<evidence type="ECO:0000313" key="3">
    <source>
        <dbReference type="EMBL" id="TWT41529.1"/>
    </source>
</evidence>
<protein>
    <recommendedName>
        <fullName evidence="2">RAMA domain-containing protein</fullName>
    </recommendedName>
</protein>
<dbReference type="AlphaFoldDB" id="A0A5C5VV44"/>
<reference evidence="3 4" key="1">
    <citation type="submission" date="2019-02" db="EMBL/GenBank/DDBJ databases">
        <title>Deep-cultivation of Planctomycetes and their phenomic and genomic characterization uncovers novel biology.</title>
        <authorList>
            <person name="Wiegand S."/>
            <person name="Jogler M."/>
            <person name="Boedeker C."/>
            <person name="Pinto D."/>
            <person name="Vollmers J."/>
            <person name="Rivas-Marin E."/>
            <person name="Kohn T."/>
            <person name="Peeters S.H."/>
            <person name="Heuer A."/>
            <person name="Rast P."/>
            <person name="Oberbeckmann S."/>
            <person name="Bunk B."/>
            <person name="Jeske O."/>
            <person name="Meyerdierks A."/>
            <person name="Storesund J.E."/>
            <person name="Kallscheuer N."/>
            <person name="Luecker S."/>
            <person name="Lage O.M."/>
            <person name="Pohl T."/>
            <person name="Merkel B.J."/>
            <person name="Hornburger P."/>
            <person name="Mueller R.-W."/>
            <person name="Bruemmer F."/>
            <person name="Labrenz M."/>
            <person name="Spormann A.M."/>
            <person name="Op Den Camp H."/>
            <person name="Overmann J."/>
            <person name="Amann R."/>
            <person name="Jetten M.S.M."/>
            <person name="Mascher T."/>
            <person name="Medema M.H."/>
            <person name="Devos D.P."/>
            <person name="Kaster A.-K."/>
            <person name="Ovreas L."/>
            <person name="Rohde M."/>
            <person name="Galperin M.Y."/>
            <person name="Jogler C."/>
        </authorList>
    </citation>
    <scope>NUCLEOTIDE SEQUENCE [LARGE SCALE GENOMIC DNA]</scope>
    <source>
        <strain evidence="3 4">Pla111</strain>
    </source>
</reference>
<dbReference type="InterPro" id="IPR040843">
    <property type="entry name" value="RAMA"/>
</dbReference>
<dbReference type="EMBL" id="SJPH01000008">
    <property type="protein sequence ID" value="TWT41529.1"/>
    <property type="molecule type" value="Genomic_DNA"/>
</dbReference>
<feature type="domain" description="RAMA" evidence="2">
    <location>
        <begin position="262"/>
        <end position="359"/>
    </location>
</feature>
<proteinExistence type="predicted"/>
<dbReference type="Proteomes" id="UP000318995">
    <property type="component" value="Unassembled WGS sequence"/>
</dbReference>
<organism evidence="3 4">
    <name type="scientific">Botrimarina hoheduenensis</name>
    <dbReference type="NCBI Taxonomy" id="2528000"/>
    <lineage>
        <taxon>Bacteria</taxon>
        <taxon>Pseudomonadati</taxon>
        <taxon>Planctomycetota</taxon>
        <taxon>Planctomycetia</taxon>
        <taxon>Pirellulales</taxon>
        <taxon>Lacipirellulaceae</taxon>
        <taxon>Botrimarina</taxon>
    </lineage>
</organism>
<keyword evidence="4" id="KW-1185">Reference proteome</keyword>
<evidence type="ECO:0000256" key="1">
    <source>
        <dbReference type="SAM" id="MobiDB-lite"/>
    </source>
</evidence>
<feature type="compositionally biased region" description="Basic residues" evidence="1">
    <location>
        <begin position="231"/>
        <end position="251"/>
    </location>
</feature>
<dbReference type="Pfam" id="PF18755">
    <property type="entry name" value="RAMA"/>
    <property type="match status" value="1"/>
</dbReference>